<accession>E9E886</accession>
<dbReference type="InParanoid" id="E9E886"/>
<sequence>MPDKDSRAYCIWYPDIASQDTHRKVAAAFLDMRYQVGRTCAVAGYYELYRELDLLPDVFIAEEAREAGNHGSRRIFDHIKAMPTRYGVMNDYKLVINLESPKPGVCLNADTAVLATLKGRRRSCNGLGKRLWGYFNTTVDWGAGEEGVKLDVVTITNSEIALPTSLLPFDLPTMHKDLVIPVSAMRVISRRYARIRRPGRSVEYELRCLIWYSNIPTTTTLYKLAKARPAMRPQCVRASIAAGYRGLYTTLMDTGAETPSDDINHISLLVDAFVLKDAGASWERDFYMADLQRRQRERGVKPLKRSYGKWRTVSPGKWGY</sequence>
<dbReference type="HOGENOM" id="CLU_868996_0_0_1"/>
<dbReference type="GeneID" id="19250395"/>
<dbReference type="Proteomes" id="UP000002499">
    <property type="component" value="Unassembled WGS sequence"/>
</dbReference>
<evidence type="ECO:0000313" key="2">
    <source>
        <dbReference type="Proteomes" id="UP000002499"/>
    </source>
</evidence>
<dbReference type="eggNOG" id="ENOG502SIC9">
    <property type="taxonomic scope" value="Eukaryota"/>
</dbReference>
<evidence type="ECO:0000313" key="1">
    <source>
        <dbReference type="EMBL" id="EFY87836.1"/>
    </source>
</evidence>
<dbReference type="EMBL" id="GL698520">
    <property type="protein sequence ID" value="EFY87836.1"/>
    <property type="molecule type" value="Genomic_DNA"/>
</dbReference>
<protein>
    <submittedName>
        <fullName evidence="1">Uncharacterized protein</fullName>
    </submittedName>
</protein>
<name>E9E886_METAQ</name>
<gene>
    <name evidence="1" type="ORF">MAC_06084</name>
</gene>
<proteinExistence type="predicted"/>
<reference evidence="1 2" key="1">
    <citation type="journal article" date="2011" name="PLoS Genet.">
        <title>Genome sequencing and comparative transcriptomics of the model entomopathogenic fungi Metarhizium anisopliae and M. acridum.</title>
        <authorList>
            <person name="Gao Q."/>
            <person name="Jin K."/>
            <person name="Ying S.H."/>
            <person name="Zhang Y."/>
            <person name="Xiao G."/>
            <person name="Shang Y."/>
            <person name="Duan Z."/>
            <person name="Hu X."/>
            <person name="Xie X.Q."/>
            <person name="Zhou G."/>
            <person name="Peng G."/>
            <person name="Luo Z."/>
            <person name="Huang W."/>
            <person name="Wang B."/>
            <person name="Fang W."/>
            <person name="Wang S."/>
            <person name="Zhong Y."/>
            <person name="Ma L.J."/>
            <person name="St Leger R.J."/>
            <person name="Zhao G.P."/>
            <person name="Pei Y."/>
            <person name="Feng M.G."/>
            <person name="Xia Y."/>
            <person name="Wang C."/>
        </authorList>
    </citation>
    <scope>NUCLEOTIDE SEQUENCE [LARGE SCALE GENOMIC DNA]</scope>
    <source>
        <strain evidence="1 2">CQMa 102</strain>
    </source>
</reference>
<dbReference type="OrthoDB" id="4928116at2759"/>
<dbReference type="AlphaFoldDB" id="E9E886"/>
<organism evidence="2">
    <name type="scientific">Metarhizium acridum (strain CQMa 102)</name>
    <dbReference type="NCBI Taxonomy" id="655827"/>
    <lineage>
        <taxon>Eukaryota</taxon>
        <taxon>Fungi</taxon>
        <taxon>Dikarya</taxon>
        <taxon>Ascomycota</taxon>
        <taxon>Pezizomycotina</taxon>
        <taxon>Sordariomycetes</taxon>
        <taxon>Hypocreomycetidae</taxon>
        <taxon>Hypocreales</taxon>
        <taxon>Clavicipitaceae</taxon>
        <taxon>Metarhizium</taxon>
    </lineage>
</organism>
<dbReference type="KEGG" id="maw:19250395"/>
<keyword evidence="2" id="KW-1185">Reference proteome</keyword>